<evidence type="ECO:0000256" key="4">
    <source>
        <dbReference type="ARBA" id="ARBA00023002"/>
    </source>
</evidence>
<evidence type="ECO:0000256" key="3">
    <source>
        <dbReference type="ARBA" id="ARBA00022723"/>
    </source>
</evidence>
<dbReference type="FunCoup" id="A0A0U5JA47">
    <property type="interactions" value="180"/>
</dbReference>
<evidence type="ECO:0000256" key="5">
    <source>
        <dbReference type="ARBA" id="ARBA00023004"/>
    </source>
</evidence>
<dbReference type="KEGG" id="pnl:PNK_1063"/>
<dbReference type="Pfam" id="PF00210">
    <property type="entry name" value="Ferritin"/>
    <property type="match status" value="1"/>
</dbReference>
<protein>
    <recommendedName>
        <fullName evidence="7">Ferritin</fullName>
        <ecNumber evidence="7">1.16.3.2</ecNumber>
    </recommendedName>
</protein>
<dbReference type="CDD" id="cd01055">
    <property type="entry name" value="Nonheme_Ferritin"/>
    <property type="match status" value="1"/>
</dbReference>
<comment type="catalytic activity">
    <reaction evidence="7">
        <text>4 Fe(2+) + O2 + 6 H2O = 4 iron(III) oxide-hydroxide + 12 H(+)</text>
        <dbReference type="Rhea" id="RHEA:11972"/>
        <dbReference type="ChEBI" id="CHEBI:15377"/>
        <dbReference type="ChEBI" id="CHEBI:15378"/>
        <dbReference type="ChEBI" id="CHEBI:15379"/>
        <dbReference type="ChEBI" id="CHEBI:29033"/>
        <dbReference type="ChEBI" id="CHEBI:78619"/>
        <dbReference type="EC" id="1.16.3.2"/>
    </reaction>
</comment>
<feature type="domain" description="Ferritin-like diiron" evidence="8">
    <location>
        <begin position="1"/>
        <end position="144"/>
    </location>
</feature>
<sequence length="162" mass="19329">MNDKIYKALNEQIKHEFYSSYLYLSIASYFENIPLDGFGKWFRKQAEEEQEHAMKIYNYIIDRNLHVDLQAIDKPTTKFNSIEEAFQMALEHERKVTHWIHQIYELAVQEKDHATHVFLQWFITEQVEEEKNAQDNLDLIQFNGDNKAGLLILDQNFDKKAS</sequence>
<evidence type="ECO:0000256" key="1">
    <source>
        <dbReference type="ARBA" id="ARBA00006950"/>
    </source>
</evidence>
<keyword evidence="4 9" id="KW-0560">Oxidoreductase</keyword>
<dbReference type="Proteomes" id="UP000069902">
    <property type="component" value="Chromosome cPNK"/>
</dbReference>
<comment type="similarity">
    <text evidence="1 7">Belongs to the ferritin family. Prokaryotic subfamily.</text>
</comment>
<dbReference type="PANTHER" id="PTHR11431:SF127">
    <property type="entry name" value="BACTERIAL NON-HEME FERRITIN"/>
    <property type="match status" value="1"/>
</dbReference>
<comment type="subcellular location">
    <subcellularLocation>
        <location evidence="7">Cytoplasm</location>
    </subcellularLocation>
</comment>
<dbReference type="InterPro" id="IPR008331">
    <property type="entry name" value="Ferritin_DPS_dom"/>
</dbReference>
<dbReference type="GO" id="GO:0005829">
    <property type="term" value="C:cytosol"/>
    <property type="evidence" value="ECO:0007669"/>
    <property type="project" value="TreeGrafter"/>
</dbReference>
<dbReference type="InterPro" id="IPR041719">
    <property type="entry name" value="Ferritin_prok"/>
</dbReference>
<dbReference type="InParanoid" id="A0A0U5JA47"/>
<dbReference type="InterPro" id="IPR009040">
    <property type="entry name" value="Ferritin-like_diiron"/>
</dbReference>
<dbReference type="FunFam" id="1.20.1260.10:FF:000001">
    <property type="entry name" value="Non-heme ferritin"/>
    <property type="match status" value="1"/>
</dbReference>
<dbReference type="RefSeq" id="WP_032125505.1">
    <property type="nucleotide sequence ID" value="NZ_LN879502.1"/>
</dbReference>
<dbReference type="GO" id="GO:0042802">
    <property type="term" value="F:identical protein binding"/>
    <property type="evidence" value="ECO:0007669"/>
    <property type="project" value="UniProtKB-ARBA"/>
</dbReference>
<evidence type="ECO:0000256" key="6">
    <source>
        <dbReference type="PIRSR" id="PIRSR601519-1"/>
    </source>
</evidence>
<dbReference type="STRING" id="389348.PNK_1063"/>
<evidence type="ECO:0000313" key="10">
    <source>
        <dbReference type="Proteomes" id="UP000069902"/>
    </source>
</evidence>
<evidence type="ECO:0000313" key="9">
    <source>
        <dbReference type="EMBL" id="CUI16680.1"/>
    </source>
</evidence>
<dbReference type="GO" id="GO:0006879">
    <property type="term" value="P:intracellular iron ion homeostasis"/>
    <property type="evidence" value="ECO:0007669"/>
    <property type="project" value="UniProtKB-KW"/>
</dbReference>
<feature type="binding site" evidence="6">
    <location>
        <position position="52"/>
    </location>
    <ligand>
        <name>Fe cation</name>
        <dbReference type="ChEBI" id="CHEBI:24875"/>
        <label>1</label>
    </ligand>
</feature>
<gene>
    <name evidence="9" type="primary">FTMT</name>
    <name evidence="9" type="ORF">PNK_1063</name>
</gene>
<evidence type="ECO:0000259" key="8">
    <source>
        <dbReference type="PROSITE" id="PS50905"/>
    </source>
</evidence>
<keyword evidence="7" id="KW-0963">Cytoplasm</keyword>
<proteinExistence type="inferred from homology"/>
<reference evidence="10" key="1">
    <citation type="submission" date="2015-09" db="EMBL/GenBank/DDBJ databases">
        <authorList>
            <person name="Bertelli C."/>
        </authorList>
    </citation>
    <scope>NUCLEOTIDE SEQUENCE [LARGE SCALE GENOMIC DNA]</scope>
    <source>
        <strain evidence="10">KNic</strain>
    </source>
</reference>
<evidence type="ECO:0000256" key="2">
    <source>
        <dbReference type="ARBA" id="ARBA00022434"/>
    </source>
</evidence>
<keyword evidence="2 7" id="KW-0409">Iron storage</keyword>
<feature type="binding site" evidence="6">
    <location>
        <position position="93"/>
    </location>
    <ligand>
        <name>Fe cation</name>
        <dbReference type="ChEBI" id="CHEBI:24875"/>
        <label>1</label>
    </ligand>
</feature>
<dbReference type="EC" id="1.16.3.2" evidence="7"/>
<keyword evidence="5 6" id="KW-0408">Iron</keyword>
<dbReference type="InterPro" id="IPR001519">
    <property type="entry name" value="Ferritin"/>
</dbReference>
<evidence type="ECO:0000256" key="7">
    <source>
        <dbReference type="RuleBase" id="RU361145"/>
    </source>
</evidence>
<dbReference type="InterPro" id="IPR009078">
    <property type="entry name" value="Ferritin-like_SF"/>
</dbReference>
<dbReference type="EMBL" id="LN879502">
    <property type="protein sequence ID" value="CUI16680.1"/>
    <property type="molecule type" value="Genomic_DNA"/>
</dbReference>
<feature type="binding site" evidence="6">
    <location>
        <position position="16"/>
    </location>
    <ligand>
        <name>Fe cation</name>
        <dbReference type="ChEBI" id="CHEBI:24875"/>
        <label>1</label>
    </ligand>
</feature>
<dbReference type="GO" id="GO:0008198">
    <property type="term" value="F:ferrous iron binding"/>
    <property type="evidence" value="ECO:0007669"/>
    <property type="project" value="TreeGrafter"/>
</dbReference>
<dbReference type="InterPro" id="IPR012347">
    <property type="entry name" value="Ferritin-like"/>
</dbReference>
<dbReference type="AlphaFoldDB" id="A0A0U5JA47"/>
<feature type="binding site" evidence="6">
    <location>
        <position position="126"/>
    </location>
    <ligand>
        <name>Fe cation</name>
        <dbReference type="ChEBI" id="CHEBI:24875"/>
        <label>1</label>
    </ligand>
</feature>
<dbReference type="GO" id="GO:0006826">
    <property type="term" value="P:iron ion transport"/>
    <property type="evidence" value="ECO:0007669"/>
    <property type="project" value="InterPro"/>
</dbReference>
<dbReference type="SUPFAM" id="SSF47240">
    <property type="entry name" value="Ferritin-like"/>
    <property type="match status" value="1"/>
</dbReference>
<feature type="binding site" evidence="6">
    <location>
        <position position="49"/>
    </location>
    <ligand>
        <name>Fe cation</name>
        <dbReference type="ChEBI" id="CHEBI:24875"/>
        <label>1</label>
    </ligand>
</feature>
<dbReference type="PROSITE" id="PS50905">
    <property type="entry name" value="FERRITIN_LIKE"/>
    <property type="match status" value="1"/>
</dbReference>
<dbReference type="PATRIC" id="fig|389348.3.peg.1173"/>
<accession>A0A0U5JA47</accession>
<name>A0A0U5JA47_9BACT</name>
<keyword evidence="10" id="KW-1185">Reference proteome</keyword>
<organism evidence="9 10">
    <name type="scientific">Candidatus Protochlamydia naegleriophila</name>
    <dbReference type="NCBI Taxonomy" id="389348"/>
    <lineage>
        <taxon>Bacteria</taxon>
        <taxon>Pseudomonadati</taxon>
        <taxon>Chlamydiota</taxon>
        <taxon>Chlamydiia</taxon>
        <taxon>Parachlamydiales</taxon>
        <taxon>Parachlamydiaceae</taxon>
        <taxon>Candidatus Protochlamydia</taxon>
    </lineage>
</organism>
<keyword evidence="3 6" id="KW-0479">Metal-binding</keyword>
<dbReference type="Gene3D" id="1.20.1260.10">
    <property type="match status" value="1"/>
</dbReference>
<dbReference type="GO" id="GO:0008199">
    <property type="term" value="F:ferric iron binding"/>
    <property type="evidence" value="ECO:0007669"/>
    <property type="project" value="InterPro"/>
</dbReference>
<dbReference type="GO" id="GO:0004322">
    <property type="term" value="F:ferroxidase activity"/>
    <property type="evidence" value="ECO:0007669"/>
    <property type="project" value="TreeGrafter"/>
</dbReference>
<dbReference type="PANTHER" id="PTHR11431">
    <property type="entry name" value="FERRITIN"/>
    <property type="match status" value="1"/>
</dbReference>
<comment type="function">
    <text evidence="7">Iron-storage protein.</text>
</comment>